<evidence type="ECO:0000313" key="1">
    <source>
        <dbReference type="EMBL" id="MFD0964970.1"/>
    </source>
</evidence>
<accession>A0ABW3I5Z7</accession>
<evidence type="ECO:0000313" key="2">
    <source>
        <dbReference type="Proteomes" id="UP001596997"/>
    </source>
</evidence>
<protein>
    <submittedName>
        <fullName evidence="1">Uncharacterized protein</fullName>
    </submittedName>
</protein>
<organism evidence="1 2">
    <name type="scientific">Pseudofulvibacter geojedonensis</name>
    <dbReference type="NCBI Taxonomy" id="1123758"/>
    <lineage>
        <taxon>Bacteria</taxon>
        <taxon>Pseudomonadati</taxon>
        <taxon>Bacteroidota</taxon>
        <taxon>Flavobacteriia</taxon>
        <taxon>Flavobacteriales</taxon>
        <taxon>Flavobacteriaceae</taxon>
        <taxon>Pseudofulvibacter</taxon>
    </lineage>
</organism>
<gene>
    <name evidence="1" type="ORF">ACFQ1O_13215</name>
</gene>
<keyword evidence="2" id="KW-1185">Reference proteome</keyword>
<name>A0ABW3I5Z7_9FLAO</name>
<reference evidence="2" key="1">
    <citation type="journal article" date="2019" name="Int. J. Syst. Evol. Microbiol.">
        <title>The Global Catalogue of Microorganisms (GCM) 10K type strain sequencing project: providing services to taxonomists for standard genome sequencing and annotation.</title>
        <authorList>
            <consortium name="The Broad Institute Genomics Platform"/>
            <consortium name="The Broad Institute Genome Sequencing Center for Infectious Disease"/>
            <person name="Wu L."/>
            <person name="Ma J."/>
        </authorList>
    </citation>
    <scope>NUCLEOTIDE SEQUENCE [LARGE SCALE GENOMIC DNA]</scope>
    <source>
        <strain evidence="2">CCUG 62114</strain>
    </source>
</reference>
<dbReference type="Proteomes" id="UP001596997">
    <property type="component" value="Unassembled WGS sequence"/>
</dbReference>
<sequence length="165" mass="19335">MKLVFTFLTLIPFFIFGQNDLPKREAFELNLPLGNGKFYQYKVPQSNYFVYKTDLQIYPTEEIFIEIELNGSRIISMKTVKEKLNPSKTLIVSFNQETKNGKSNIMVLKVHNPFPLTLNYSTLIHSSDSKKWKLHKPYKVSPLSNSYEMFNTPLVTIVLKNWKFQ</sequence>
<proteinExistence type="predicted"/>
<comment type="caution">
    <text evidence="1">The sequence shown here is derived from an EMBL/GenBank/DDBJ whole genome shotgun (WGS) entry which is preliminary data.</text>
</comment>
<dbReference type="RefSeq" id="WP_377716659.1">
    <property type="nucleotide sequence ID" value="NZ_JBHTJM010000010.1"/>
</dbReference>
<dbReference type="EMBL" id="JBHTJM010000010">
    <property type="protein sequence ID" value="MFD0964970.1"/>
    <property type="molecule type" value="Genomic_DNA"/>
</dbReference>